<name>A0A151N6F8_ALLMI</name>
<proteinExistence type="predicted"/>
<protein>
    <submittedName>
        <fullName evidence="1">Uncharacterized protein</fullName>
    </submittedName>
</protein>
<reference evidence="1 2" key="1">
    <citation type="journal article" date="2012" name="Genome Biol.">
        <title>Sequencing three crocodilian genomes to illuminate the evolution of archosaurs and amniotes.</title>
        <authorList>
            <person name="St John J.A."/>
            <person name="Braun E.L."/>
            <person name="Isberg S.R."/>
            <person name="Miles L.G."/>
            <person name="Chong A.Y."/>
            <person name="Gongora J."/>
            <person name="Dalzell P."/>
            <person name="Moran C."/>
            <person name="Bed'hom B."/>
            <person name="Abzhanov A."/>
            <person name="Burgess S.C."/>
            <person name="Cooksey A.M."/>
            <person name="Castoe T.A."/>
            <person name="Crawford N.G."/>
            <person name="Densmore L.D."/>
            <person name="Drew J.C."/>
            <person name="Edwards S.V."/>
            <person name="Faircloth B.C."/>
            <person name="Fujita M.K."/>
            <person name="Greenwold M.J."/>
            <person name="Hoffmann F.G."/>
            <person name="Howard J.M."/>
            <person name="Iguchi T."/>
            <person name="Janes D.E."/>
            <person name="Khan S.Y."/>
            <person name="Kohno S."/>
            <person name="de Koning A.J."/>
            <person name="Lance S.L."/>
            <person name="McCarthy F.M."/>
            <person name="McCormack J.E."/>
            <person name="Merchant M.E."/>
            <person name="Peterson D.G."/>
            <person name="Pollock D.D."/>
            <person name="Pourmand N."/>
            <person name="Raney B.J."/>
            <person name="Roessler K.A."/>
            <person name="Sanford J.R."/>
            <person name="Sawyer R.H."/>
            <person name="Schmidt C.J."/>
            <person name="Triplett E.W."/>
            <person name="Tuberville T.D."/>
            <person name="Venegas-Anaya M."/>
            <person name="Howard J.T."/>
            <person name="Jarvis E.D."/>
            <person name="Guillette L.J.Jr."/>
            <person name="Glenn T.C."/>
            <person name="Green R.E."/>
            <person name="Ray D.A."/>
        </authorList>
    </citation>
    <scope>NUCLEOTIDE SEQUENCE [LARGE SCALE GENOMIC DNA]</scope>
    <source>
        <strain evidence="1">KSC_2009_1</strain>
    </source>
</reference>
<comment type="caution">
    <text evidence="1">The sequence shown here is derived from an EMBL/GenBank/DDBJ whole genome shotgun (WGS) entry which is preliminary data.</text>
</comment>
<dbReference type="AlphaFoldDB" id="A0A151N6F8"/>
<keyword evidence="2" id="KW-1185">Reference proteome</keyword>
<dbReference type="Proteomes" id="UP000050525">
    <property type="component" value="Unassembled WGS sequence"/>
</dbReference>
<gene>
    <name evidence="1" type="ORF">Y1Q_0020368</name>
</gene>
<evidence type="ECO:0000313" key="2">
    <source>
        <dbReference type="Proteomes" id="UP000050525"/>
    </source>
</evidence>
<dbReference type="EMBL" id="AKHW03003917">
    <property type="protein sequence ID" value="KYO32412.1"/>
    <property type="molecule type" value="Genomic_DNA"/>
</dbReference>
<sequence length="75" mass="8214">MNLATGEFLCCHIFGEATLAHSKDRRQEDLGSSLNSNIKLLGHYSKRLLAEKGLRVLLNLSLLMGLLSHAAHSVV</sequence>
<accession>A0A151N6F8</accession>
<organism evidence="1 2">
    <name type="scientific">Alligator mississippiensis</name>
    <name type="common">American alligator</name>
    <dbReference type="NCBI Taxonomy" id="8496"/>
    <lineage>
        <taxon>Eukaryota</taxon>
        <taxon>Metazoa</taxon>
        <taxon>Chordata</taxon>
        <taxon>Craniata</taxon>
        <taxon>Vertebrata</taxon>
        <taxon>Euteleostomi</taxon>
        <taxon>Archelosauria</taxon>
        <taxon>Archosauria</taxon>
        <taxon>Crocodylia</taxon>
        <taxon>Alligatoridae</taxon>
        <taxon>Alligatorinae</taxon>
        <taxon>Alligator</taxon>
    </lineage>
</organism>
<evidence type="ECO:0000313" key="1">
    <source>
        <dbReference type="EMBL" id="KYO32412.1"/>
    </source>
</evidence>